<comment type="subcellular location">
    <subcellularLocation>
        <location evidence="1">Mitochondrion</location>
    </subcellularLocation>
</comment>
<accession>A0A3Q3XRJ1</accession>
<evidence type="ECO:0000256" key="2">
    <source>
        <dbReference type="ARBA" id="ARBA00022946"/>
    </source>
</evidence>
<dbReference type="PANTHER" id="PTHR15889:SF2">
    <property type="entry name" value="LARGE RIBOSOMAL SUBUNIT PROTEIN ML37"/>
    <property type="match status" value="1"/>
</dbReference>
<dbReference type="GO" id="GO:0005840">
    <property type="term" value="C:ribosome"/>
    <property type="evidence" value="ECO:0007669"/>
    <property type="project" value="UniProtKB-KW"/>
</dbReference>
<evidence type="ECO:0000256" key="1">
    <source>
        <dbReference type="ARBA" id="ARBA00004173"/>
    </source>
</evidence>
<reference evidence="9" key="1">
    <citation type="submission" date="2025-08" db="UniProtKB">
        <authorList>
            <consortium name="Ensembl"/>
        </authorList>
    </citation>
    <scope>IDENTIFICATION</scope>
</reference>
<comment type="similarity">
    <text evidence="6">Belongs to the mitochondrion-specific ribosomal protein mL37 family.</text>
</comment>
<evidence type="ECO:0000256" key="7">
    <source>
        <dbReference type="ARBA" id="ARBA00039442"/>
    </source>
</evidence>
<name>A0A3Q3XRJ1_MOLML</name>
<dbReference type="Ensembl" id="ENSMMOT00000028821.1">
    <property type="protein sequence ID" value="ENSMMOP00000028341.1"/>
    <property type="gene ID" value="ENSMMOG00000021410.1"/>
</dbReference>
<organism evidence="9 10">
    <name type="scientific">Mola mola</name>
    <name type="common">Ocean sunfish</name>
    <name type="synonym">Tetraodon mola</name>
    <dbReference type="NCBI Taxonomy" id="94237"/>
    <lineage>
        <taxon>Eukaryota</taxon>
        <taxon>Metazoa</taxon>
        <taxon>Chordata</taxon>
        <taxon>Craniata</taxon>
        <taxon>Vertebrata</taxon>
        <taxon>Euteleostomi</taxon>
        <taxon>Actinopterygii</taxon>
        <taxon>Neopterygii</taxon>
        <taxon>Teleostei</taxon>
        <taxon>Neoteleostei</taxon>
        <taxon>Acanthomorphata</taxon>
        <taxon>Eupercaria</taxon>
        <taxon>Tetraodontiformes</taxon>
        <taxon>Molidae</taxon>
        <taxon>Mola</taxon>
    </lineage>
</organism>
<evidence type="ECO:0000256" key="8">
    <source>
        <dbReference type="ARBA" id="ARBA00041617"/>
    </source>
</evidence>
<dbReference type="PANTHER" id="PTHR15889">
    <property type="entry name" value="MITOCHONDRIAL RIBOSOMAL PROTEIN L37"/>
    <property type="match status" value="1"/>
</dbReference>
<dbReference type="Pfam" id="PF07147">
    <property type="entry name" value="PDCD9"/>
    <property type="match status" value="1"/>
</dbReference>
<dbReference type="GO" id="GO:0006412">
    <property type="term" value="P:translation"/>
    <property type="evidence" value="ECO:0007669"/>
    <property type="project" value="InterPro"/>
</dbReference>
<keyword evidence="3" id="KW-0689">Ribosomal protein</keyword>
<evidence type="ECO:0000313" key="9">
    <source>
        <dbReference type="Ensembl" id="ENSMMOP00000028341.1"/>
    </source>
</evidence>
<evidence type="ECO:0000256" key="5">
    <source>
        <dbReference type="ARBA" id="ARBA00023274"/>
    </source>
</evidence>
<keyword evidence="5" id="KW-0687">Ribonucleoprotein</keyword>
<dbReference type="GO" id="GO:0005739">
    <property type="term" value="C:mitochondrion"/>
    <property type="evidence" value="ECO:0007669"/>
    <property type="project" value="UniProtKB-SubCell"/>
</dbReference>
<evidence type="ECO:0000256" key="3">
    <source>
        <dbReference type="ARBA" id="ARBA00022980"/>
    </source>
</evidence>
<evidence type="ECO:0000256" key="4">
    <source>
        <dbReference type="ARBA" id="ARBA00023128"/>
    </source>
</evidence>
<dbReference type="Proteomes" id="UP000261620">
    <property type="component" value="Unplaced"/>
</dbReference>
<dbReference type="GO" id="GO:1990904">
    <property type="term" value="C:ribonucleoprotein complex"/>
    <property type="evidence" value="ECO:0007669"/>
    <property type="project" value="UniProtKB-KW"/>
</dbReference>
<dbReference type="InterPro" id="IPR010793">
    <property type="entry name" value="Ribosomal_mL37/mL65"/>
</dbReference>
<keyword evidence="4" id="KW-0496">Mitochondrion</keyword>
<reference evidence="9" key="2">
    <citation type="submission" date="2025-09" db="UniProtKB">
        <authorList>
            <consortium name="Ensembl"/>
        </authorList>
    </citation>
    <scope>IDENTIFICATION</scope>
</reference>
<protein>
    <recommendedName>
        <fullName evidence="7">Large ribosomal subunit protein mL37</fullName>
    </recommendedName>
    <alternativeName>
        <fullName evidence="8">39S ribosomal protein L37, mitochondrial</fullName>
    </alternativeName>
</protein>
<evidence type="ECO:0000313" key="10">
    <source>
        <dbReference type="Proteomes" id="UP000261620"/>
    </source>
</evidence>
<dbReference type="AlphaFoldDB" id="A0A3Q3XRJ1"/>
<sequence>MAAPLFQNVFVKDVRRLSAHGRARCLQARRHFGVSCCLTAKVPPPRKPRERVEIPGLEMITYGEKMHYVPGLAKPIYAHWERDYKDPRYYKAPPACEMPLHKEKPCYVYHQRTSALEGVRQALWLTKTKPISGLPPQLLSLTESSANQIPDQDERVKNCVVVICIQPVVSDQDLFQVRGQSGLLHNCMDPLPEVCGKQEVSDTADHVLETFYPVSPTIDLQKVQVYKEELNCSGFREGYPYPHAHTLYFLEGADARCKLRPEQFRTKMLMFTFGNALARAQKLYGPILDRPITVQAVGTNGRIFQFLVFQLNTTNLAGDDGIKNQVWLEEDVELYDFAKVRPLIKKKQVKIPAGLAGYKPETFSKFLALYLHGAV</sequence>
<evidence type="ECO:0000256" key="6">
    <source>
        <dbReference type="ARBA" id="ARBA00037985"/>
    </source>
</evidence>
<keyword evidence="2" id="KW-0809">Transit peptide</keyword>
<proteinExistence type="inferred from homology"/>
<keyword evidence="10" id="KW-1185">Reference proteome</keyword>
<dbReference type="InterPro" id="IPR052482">
    <property type="entry name" value="mtLSU_mL37"/>
</dbReference>
<dbReference type="GO" id="GO:0003735">
    <property type="term" value="F:structural constituent of ribosome"/>
    <property type="evidence" value="ECO:0007669"/>
    <property type="project" value="InterPro"/>
</dbReference>